<accession>A0A098Y344</accession>
<dbReference type="PANTHER" id="PTHR43236:SF2">
    <property type="entry name" value="BLL0069 PROTEIN"/>
    <property type="match status" value="1"/>
</dbReference>
<dbReference type="EMBL" id="JPMX01000097">
    <property type="protein sequence ID" value="KGH44902.1"/>
    <property type="molecule type" value="Genomic_DNA"/>
</dbReference>
<feature type="domain" description="HTH cro/C1-type" evidence="2">
    <location>
        <begin position="15"/>
        <end position="69"/>
    </location>
</feature>
<gene>
    <name evidence="3" type="ORF">IN07_20665</name>
</gene>
<dbReference type="OrthoDB" id="9794834at2"/>
<dbReference type="SMART" id="SM00530">
    <property type="entry name" value="HTH_XRE"/>
    <property type="match status" value="1"/>
</dbReference>
<dbReference type="PANTHER" id="PTHR43236">
    <property type="entry name" value="ANTITOXIN HIGA1"/>
    <property type="match status" value="1"/>
</dbReference>
<reference evidence="3 4" key="1">
    <citation type="submission" date="2014-07" db="EMBL/GenBank/DDBJ databases">
        <title>Biosystematic studies on Modestobacter strains isolated from extreme hyper-arid desert soil and from historic building.</title>
        <authorList>
            <person name="Bukarasam K."/>
            <person name="Bull A."/>
            <person name="Girard G."/>
            <person name="van Wezel G."/>
            <person name="Goodfellow M."/>
        </authorList>
    </citation>
    <scope>NUCLEOTIDE SEQUENCE [LARGE SCALE GENOMIC DNA]</scope>
    <source>
        <strain evidence="3 4">KNN45-2b</strain>
    </source>
</reference>
<evidence type="ECO:0000256" key="1">
    <source>
        <dbReference type="ARBA" id="ARBA00007227"/>
    </source>
</evidence>
<protein>
    <submittedName>
        <fullName evidence="3">Transcriptional regulator</fullName>
    </submittedName>
</protein>
<evidence type="ECO:0000259" key="2">
    <source>
        <dbReference type="PROSITE" id="PS50943"/>
    </source>
</evidence>
<evidence type="ECO:0000313" key="4">
    <source>
        <dbReference type="Proteomes" id="UP000029713"/>
    </source>
</evidence>
<dbReference type="Pfam" id="PF06114">
    <property type="entry name" value="Peptidase_M78"/>
    <property type="match status" value="1"/>
</dbReference>
<dbReference type="SUPFAM" id="SSF47413">
    <property type="entry name" value="lambda repressor-like DNA-binding domains"/>
    <property type="match status" value="1"/>
</dbReference>
<dbReference type="Proteomes" id="UP000029713">
    <property type="component" value="Unassembled WGS sequence"/>
</dbReference>
<name>A0A098Y344_9ACTN</name>
<keyword evidence="4" id="KW-1185">Reference proteome</keyword>
<dbReference type="PROSITE" id="PS50943">
    <property type="entry name" value="HTH_CROC1"/>
    <property type="match status" value="1"/>
</dbReference>
<sequence>MSDRVPDPVPVGRFLAEEIEAHGWTQAEFAAVLGRPVQFVSEIVNGKKEVTRESAAQIGAALGQTPEFWLSFQDEYLLSEQAKSTQTQQELSEVRRRARLNRLVPVARLRKRGVLVGQELDELEKEVANLLELDSINDDPAFCIAARRSNHDEPVSSVQVAWVACVRRAARRRTNPKPFSKSKLERLAVQLPTLLSNPDGFRSLPESFADTGVILVYVEALPGAKIDGCAFMLEKTPIIALSGRGKRLDKVLWTLLHEVAHVILGHVSSEVLVDTLDDHDETDDTENEADRRAGAWLLPTPLPTPPARIGAGWVESVASERRLAPIVIVGQLQQRQVLDWRTTLARSAPTVTGVLETW</sequence>
<evidence type="ECO:0000313" key="3">
    <source>
        <dbReference type="EMBL" id="KGH44902.1"/>
    </source>
</evidence>
<dbReference type="RefSeq" id="WP_036339459.1">
    <property type="nucleotide sequence ID" value="NZ_JPMX01000097.1"/>
</dbReference>
<proteinExistence type="inferred from homology"/>
<dbReference type="AlphaFoldDB" id="A0A098Y344"/>
<dbReference type="GO" id="GO:0003677">
    <property type="term" value="F:DNA binding"/>
    <property type="evidence" value="ECO:0007669"/>
    <property type="project" value="InterPro"/>
</dbReference>
<organism evidence="3 4">
    <name type="scientific">Modestobacter caceresii</name>
    <dbReference type="NCBI Taxonomy" id="1522368"/>
    <lineage>
        <taxon>Bacteria</taxon>
        <taxon>Bacillati</taxon>
        <taxon>Actinomycetota</taxon>
        <taxon>Actinomycetes</taxon>
        <taxon>Geodermatophilales</taxon>
        <taxon>Geodermatophilaceae</taxon>
        <taxon>Modestobacter</taxon>
    </lineage>
</organism>
<dbReference type="CDD" id="cd00093">
    <property type="entry name" value="HTH_XRE"/>
    <property type="match status" value="1"/>
</dbReference>
<comment type="caution">
    <text evidence="3">The sequence shown here is derived from an EMBL/GenBank/DDBJ whole genome shotgun (WGS) entry which is preliminary data.</text>
</comment>
<dbReference type="Gene3D" id="1.10.260.40">
    <property type="entry name" value="lambda repressor-like DNA-binding domains"/>
    <property type="match status" value="1"/>
</dbReference>
<dbReference type="InterPro" id="IPR052345">
    <property type="entry name" value="Rad_response_metalloprotease"/>
</dbReference>
<dbReference type="InterPro" id="IPR010982">
    <property type="entry name" value="Lambda_DNA-bd_dom_sf"/>
</dbReference>
<dbReference type="Pfam" id="PF01381">
    <property type="entry name" value="HTH_3"/>
    <property type="match status" value="1"/>
</dbReference>
<comment type="similarity">
    <text evidence="1">Belongs to the short-chain fatty acyl-CoA assimilation regulator (ScfR) family.</text>
</comment>
<dbReference type="InterPro" id="IPR001387">
    <property type="entry name" value="Cro/C1-type_HTH"/>
</dbReference>
<dbReference type="InterPro" id="IPR010359">
    <property type="entry name" value="IrrE_HExxH"/>
</dbReference>